<feature type="transmembrane region" description="Helical" evidence="7">
    <location>
        <begin position="57"/>
        <end position="74"/>
    </location>
</feature>
<dbReference type="SMART" id="SM00014">
    <property type="entry name" value="acidPPc"/>
    <property type="match status" value="1"/>
</dbReference>
<organism evidence="9 10">
    <name type="scientific">Nitrospirillum iridis</name>
    <dbReference type="NCBI Taxonomy" id="765888"/>
    <lineage>
        <taxon>Bacteria</taxon>
        <taxon>Pseudomonadati</taxon>
        <taxon>Pseudomonadota</taxon>
        <taxon>Alphaproteobacteria</taxon>
        <taxon>Rhodospirillales</taxon>
        <taxon>Azospirillaceae</taxon>
        <taxon>Nitrospirillum</taxon>
    </lineage>
</organism>
<keyword evidence="5 7" id="KW-1133">Transmembrane helix</keyword>
<evidence type="ECO:0000256" key="2">
    <source>
        <dbReference type="ARBA" id="ARBA00022475"/>
    </source>
</evidence>
<gene>
    <name evidence="9" type="ORF">FHS74_002408</name>
</gene>
<sequence>MTRRRLRAAPWILAGGGFLLVEAVLMVWVDRPFTLWAATLPAGIKSLSHRLTLAGDSLYSLLPLGLGAIALMTARAQAEGVQRERLGRWLTMVAFVFLAVALSGLAVDAVKAVVGRPRPQVFLAEGDYLPQPFHMGFRYYSFPSGHANTLVALALSVGVLWPRGRLPLLLAALALATTRLWVGAHYPSDVVAGAVLAALTTSLLRDRFIRRGWLPAPDGVMVPAEESRQQS</sequence>
<dbReference type="PANTHER" id="PTHR14969">
    <property type="entry name" value="SPHINGOSINE-1-PHOSPHATE PHOSPHOHYDROLASE"/>
    <property type="match status" value="1"/>
</dbReference>
<dbReference type="PANTHER" id="PTHR14969:SF62">
    <property type="entry name" value="DECAPRENYLPHOSPHORYL-5-PHOSPHORIBOSE PHOSPHATASE RV3807C-RELATED"/>
    <property type="match status" value="1"/>
</dbReference>
<accession>A0A7X0ECN6</accession>
<dbReference type="Gene3D" id="1.20.144.10">
    <property type="entry name" value="Phosphatidic acid phosphatase type 2/haloperoxidase"/>
    <property type="match status" value="2"/>
</dbReference>
<feature type="domain" description="Phosphatidic acid phosphatase type 2/haloperoxidase" evidence="8">
    <location>
        <begin position="93"/>
        <end position="205"/>
    </location>
</feature>
<evidence type="ECO:0000313" key="10">
    <source>
        <dbReference type="Proteomes" id="UP000539175"/>
    </source>
</evidence>
<dbReference type="AlphaFoldDB" id="A0A7X0ECN6"/>
<comment type="subcellular location">
    <subcellularLocation>
        <location evidence="1">Cell membrane</location>
        <topology evidence="1">Multi-pass membrane protein</topology>
    </subcellularLocation>
</comment>
<comment type="caution">
    <text evidence="9">The sequence shown here is derived from an EMBL/GenBank/DDBJ whole genome shotgun (WGS) entry which is preliminary data.</text>
</comment>
<evidence type="ECO:0000256" key="7">
    <source>
        <dbReference type="SAM" id="Phobius"/>
    </source>
</evidence>
<keyword evidence="2" id="KW-1003">Cell membrane</keyword>
<dbReference type="Proteomes" id="UP000539175">
    <property type="component" value="Unassembled WGS sequence"/>
</dbReference>
<evidence type="ECO:0000256" key="1">
    <source>
        <dbReference type="ARBA" id="ARBA00004651"/>
    </source>
</evidence>
<dbReference type="GO" id="GO:0005886">
    <property type="term" value="C:plasma membrane"/>
    <property type="evidence" value="ECO:0007669"/>
    <property type="project" value="UniProtKB-SubCell"/>
</dbReference>
<protein>
    <submittedName>
        <fullName evidence="9">Membrane-associated phospholipid phosphatase</fullName>
    </submittedName>
</protein>
<evidence type="ECO:0000256" key="5">
    <source>
        <dbReference type="ARBA" id="ARBA00022989"/>
    </source>
</evidence>
<dbReference type="SUPFAM" id="SSF48317">
    <property type="entry name" value="Acid phosphatase/Vanadium-dependent haloperoxidase"/>
    <property type="match status" value="1"/>
</dbReference>
<name>A0A7X0ECN6_9PROT</name>
<dbReference type="RefSeq" id="WP_184800673.1">
    <property type="nucleotide sequence ID" value="NZ_JACIIZ010000006.1"/>
</dbReference>
<proteinExistence type="predicted"/>
<feature type="transmembrane region" description="Helical" evidence="7">
    <location>
        <begin position="139"/>
        <end position="161"/>
    </location>
</feature>
<keyword evidence="4" id="KW-0378">Hydrolase</keyword>
<feature type="transmembrane region" description="Helical" evidence="7">
    <location>
        <begin position="86"/>
        <end position="107"/>
    </location>
</feature>
<evidence type="ECO:0000256" key="6">
    <source>
        <dbReference type="ARBA" id="ARBA00023136"/>
    </source>
</evidence>
<evidence type="ECO:0000259" key="8">
    <source>
        <dbReference type="SMART" id="SM00014"/>
    </source>
</evidence>
<feature type="transmembrane region" description="Helical" evidence="7">
    <location>
        <begin position="12"/>
        <end position="29"/>
    </location>
</feature>
<evidence type="ECO:0000256" key="4">
    <source>
        <dbReference type="ARBA" id="ARBA00022801"/>
    </source>
</evidence>
<reference evidence="9 10" key="1">
    <citation type="submission" date="2020-08" db="EMBL/GenBank/DDBJ databases">
        <title>Genomic Encyclopedia of Type Strains, Phase IV (KMG-IV): sequencing the most valuable type-strain genomes for metagenomic binning, comparative biology and taxonomic classification.</title>
        <authorList>
            <person name="Goeker M."/>
        </authorList>
    </citation>
    <scope>NUCLEOTIDE SEQUENCE [LARGE SCALE GENOMIC DNA]</scope>
    <source>
        <strain evidence="9 10">DSM 22198</strain>
    </source>
</reference>
<evidence type="ECO:0000256" key="3">
    <source>
        <dbReference type="ARBA" id="ARBA00022692"/>
    </source>
</evidence>
<dbReference type="EMBL" id="JACIIZ010000006">
    <property type="protein sequence ID" value="MBB6251848.1"/>
    <property type="molecule type" value="Genomic_DNA"/>
</dbReference>
<dbReference type="InterPro" id="IPR000326">
    <property type="entry name" value="PAP2/HPO"/>
</dbReference>
<evidence type="ECO:0000313" key="9">
    <source>
        <dbReference type="EMBL" id="MBB6251848.1"/>
    </source>
</evidence>
<dbReference type="InterPro" id="IPR036938">
    <property type="entry name" value="PAP2/HPO_sf"/>
</dbReference>
<feature type="transmembrane region" description="Helical" evidence="7">
    <location>
        <begin position="168"/>
        <end position="184"/>
    </location>
</feature>
<dbReference type="Pfam" id="PF01569">
    <property type="entry name" value="PAP2"/>
    <property type="match status" value="1"/>
</dbReference>
<keyword evidence="3 7" id="KW-0812">Transmembrane</keyword>
<keyword evidence="6 7" id="KW-0472">Membrane</keyword>
<keyword evidence="10" id="KW-1185">Reference proteome</keyword>
<dbReference type="GO" id="GO:0016787">
    <property type="term" value="F:hydrolase activity"/>
    <property type="evidence" value="ECO:0007669"/>
    <property type="project" value="UniProtKB-KW"/>
</dbReference>